<dbReference type="InterPro" id="IPR000535">
    <property type="entry name" value="MSP_dom"/>
</dbReference>
<reference evidence="4 5" key="1">
    <citation type="journal article" date="2023" name="Plant Biotechnol. J.">
        <title>Chromosome-level wild Hevea brasiliensis genome provides new tools for genomic-assisted breeding and valuable loci to elevate rubber yield.</title>
        <authorList>
            <person name="Cheng H."/>
            <person name="Song X."/>
            <person name="Hu Y."/>
            <person name="Wu T."/>
            <person name="Yang Q."/>
            <person name="An Z."/>
            <person name="Feng S."/>
            <person name="Deng Z."/>
            <person name="Wu W."/>
            <person name="Zeng X."/>
            <person name="Tu M."/>
            <person name="Wang X."/>
            <person name="Huang H."/>
        </authorList>
    </citation>
    <scope>NUCLEOTIDE SEQUENCE [LARGE SCALE GENOMIC DNA]</scope>
    <source>
        <strain evidence="4">MT/VB/25A 57/8</strain>
    </source>
</reference>
<feature type="transmembrane region" description="Helical" evidence="2">
    <location>
        <begin position="270"/>
        <end position="291"/>
    </location>
</feature>
<organism evidence="4 5">
    <name type="scientific">Hevea brasiliensis</name>
    <name type="common">Para rubber tree</name>
    <name type="synonym">Siphonia brasiliensis</name>
    <dbReference type="NCBI Taxonomy" id="3981"/>
    <lineage>
        <taxon>Eukaryota</taxon>
        <taxon>Viridiplantae</taxon>
        <taxon>Streptophyta</taxon>
        <taxon>Embryophyta</taxon>
        <taxon>Tracheophyta</taxon>
        <taxon>Spermatophyta</taxon>
        <taxon>Magnoliopsida</taxon>
        <taxon>eudicotyledons</taxon>
        <taxon>Gunneridae</taxon>
        <taxon>Pentapetalae</taxon>
        <taxon>rosids</taxon>
        <taxon>fabids</taxon>
        <taxon>Malpighiales</taxon>
        <taxon>Euphorbiaceae</taxon>
        <taxon>Crotonoideae</taxon>
        <taxon>Micrandreae</taxon>
        <taxon>Hevea</taxon>
    </lineage>
</organism>
<dbReference type="Gene3D" id="2.60.40.10">
    <property type="entry name" value="Immunoglobulins"/>
    <property type="match status" value="1"/>
</dbReference>
<dbReference type="Pfam" id="PF00635">
    <property type="entry name" value="Motile_Sperm"/>
    <property type="match status" value="1"/>
</dbReference>
<comment type="similarity">
    <text evidence="1">Belongs to the VAMP-associated protein (VAP) (TC 9.B.17) family.</text>
</comment>
<dbReference type="InterPro" id="IPR016763">
    <property type="entry name" value="VAP"/>
</dbReference>
<keyword evidence="2" id="KW-0812">Transmembrane</keyword>
<dbReference type="Proteomes" id="UP001174677">
    <property type="component" value="Chromosome 15"/>
</dbReference>
<dbReference type="InterPro" id="IPR013783">
    <property type="entry name" value="Ig-like_fold"/>
</dbReference>
<dbReference type="PROSITE" id="PS50202">
    <property type="entry name" value="MSP"/>
    <property type="match status" value="1"/>
</dbReference>
<evidence type="ECO:0000313" key="5">
    <source>
        <dbReference type="Proteomes" id="UP001174677"/>
    </source>
</evidence>
<feature type="domain" description="MSP" evidence="3">
    <location>
        <begin position="5"/>
        <end position="125"/>
    </location>
</feature>
<name>A0ABQ9L0U8_HEVBR</name>
<dbReference type="SUPFAM" id="SSF49354">
    <property type="entry name" value="PapD-like"/>
    <property type="match status" value="1"/>
</dbReference>
<evidence type="ECO:0000256" key="1">
    <source>
        <dbReference type="ARBA" id="ARBA00008932"/>
    </source>
</evidence>
<keyword evidence="2" id="KW-1133">Transmembrane helix</keyword>
<protein>
    <recommendedName>
        <fullName evidence="3">MSP domain-containing protein</fullName>
    </recommendedName>
</protein>
<evidence type="ECO:0000256" key="2">
    <source>
        <dbReference type="SAM" id="Phobius"/>
    </source>
</evidence>
<dbReference type="PANTHER" id="PTHR10809">
    <property type="entry name" value="VESICLE-ASSOCIATED MEMBRANE PROTEIN-ASSOCIATED PROTEIN"/>
    <property type="match status" value="1"/>
</dbReference>
<evidence type="ECO:0000259" key="3">
    <source>
        <dbReference type="PROSITE" id="PS50202"/>
    </source>
</evidence>
<dbReference type="EMBL" id="JARPOI010000015">
    <property type="protein sequence ID" value="KAJ9154442.1"/>
    <property type="molecule type" value="Genomic_DNA"/>
</dbReference>
<evidence type="ECO:0000313" key="4">
    <source>
        <dbReference type="EMBL" id="KAJ9154442.1"/>
    </source>
</evidence>
<proteinExistence type="inferred from homology"/>
<keyword evidence="5" id="KW-1185">Reference proteome</keyword>
<gene>
    <name evidence="4" type="ORF">P3X46_027774</name>
</gene>
<dbReference type="PIRSF" id="PIRSF019693">
    <property type="entry name" value="VAMP-associated"/>
    <property type="match status" value="1"/>
</dbReference>
<accession>A0ABQ9L0U8</accession>
<dbReference type="PANTHER" id="PTHR10809:SF148">
    <property type="entry name" value="OS01G0936800 PROTEIN"/>
    <property type="match status" value="1"/>
</dbReference>
<dbReference type="InterPro" id="IPR008962">
    <property type="entry name" value="PapD-like_sf"/>
</dbReference>
<keyword evidence="2" id="KW-0472">Membrane</keyword>
<sequence>MTSELLEIQPRELKFTFELKKQSSCSVQLGNRSDQYVAFKVKTTSPKKYCVRPNIGIIKPKATSEFTVTMQAQKVAPPDFLCKDKFLIQSTYVPFGTTDEEITSGMFSKESGKYIDEKKLRVVLISPPHSPVLLPNNGELKKDPSYDAALHKDIAQNGIENIPPPQRLEEDVAGCPAKDIEVLKAAKDAESRQADDKMNLESAKELVEPKLIKDFEELKSKLHLMDSKLREADHTITKLIDERSAAIREKDLLKHEVELLRRKSMKRVQVGFPLLYVCTVALISLAFGYLLHL</sequence>
<comment type="caution">
    <text evidence="4">The sequence shown here is derived from an EMBL/GenBank/DDBJ whole genome shotgun (WGS) entry which is preliminary data.</text>
</comment>